<evidence type="ECO:0000313" key="2">
    <source>
        <dbReference type="EMBL" id="KAB8039187.1"/>
    </source>
</evidence>
<dbReference type="PROSITE" id="PS51257">
    <property type="entry name" value="PROKAR_LIPOPROTEIN"/>
    <property type="match status" value="1"/>
</dbReference>
<evidence type="ECO:0008006" key="4">
    <source>
        <dbReference type="Google" id="ProtNLM"/>
    </source>
</evidence>
<evidence type="ECO:0000256" key="1">
    <source>
        <dbReference type="SAM" id="Phobius"/>
    </source>
</evidence>
<keyword evidence="3" id="KW-1185">Reference proteome</keyword>
<name>A0A6N6VSU0_9BACT</name>
<keyword evidence="1" id="KW-0472">Membrane</keyword>
<reference evidence="2 3" key="1">
    <citation type="submission" date="2019-10" db="EMBL/GenBank/DDBJ databases">
        <title>New species of Slilvanegrellaceae.</title>
        <authorList>
            <person name="Pitt A."/>
            <person name="Hahn M.W."/>
        </authorList>
    </citation>
    <scope>NUCLEOTIDE SEQUENCE [LARGE SCALE GENOMIC DNA]</scope>
    <source>
        <strain evidence="2 3">SP-Ram-0.45-NSY-1</strain>
    </source>
</reference>
<proteinExistence type="predicted"/>
<accession>A0A6N6VSU0</accession>
<dbReference type="EMBL" id="WFLM01000003">
    <property type="protein sequence ID" value="KAB8039187.1"/>
    <property type="molecule type" value="Genomic_DNA"/>
</dbReference>
<evidence type="ECO:0000313" key="3">
    <source>
        <dbReference type="Proteomes" id="UP000437748"/>
    </source>
</evidence>
<keyword evidence="1" id="KW-0812">Transmembrane</keyword>
<dbReference type="OrthoDB" id="9888908at2"/>
<dbReference type="RefSeq" id="WP_153420586.1">
    <property type="nucleotide sequence ID" value="NZ_WFLM01000003.1"/>
</dbReference>
<gene>
    <name evidence="2" type="ORF">GCL60_10055</name>
</gene>
<dbReference type="Proteomes" id="UP000437748">
    <property type="component" value="Unassembled WGS sequence"/>
</dbReference>
<comment type="caution">
    <text evidence="2">The sequence shown here is derived from an EMBL/GenBank/DDBJ whole genome shotgun (WGS) entry which is preliminary data.</text>
</comment>
<keyword evidence="1" id="KW-1133">Transmembrane helix</keyword>
<protein>
    <recommendedName>
        <fullName evidence="4">Lipoprotein</fullName>
    </recommendedName>
</protein>
<feature type="transmembrane region" description="Helical" evidence="1">
    <location>
        <begin position="6"/>
        <end position="23"/>
    </location>
</feature>
<organism evidence="2 3">
    <name type="scientific">Silvanigrella paludirubra</name>
    <dbReference type="NCBI Taxonomy" id="2499159"/>
    <lineage>
        <taxon>Bacteria</taxon>
        <taxon>Pseudomonadati</taxon>
        <taxon>Bdellovibrionota</taxon>
        <taxon>Oligoflexia</taxon>
        <taxon>Silvanigrellales</taxon>
        <taxon>Silvanigrellaceae</taxon>
        <taxon>Silvanigrella</taxon>
    </lineage>
</organism>
<dbReference type="AlphaFoldDB" id="A0A6N6VSU0"/>
<sequence length="192" mass="22458">MKNKFFYMLFINLILTVFFTSCIRNNDNLLNRNENGYEIPRDILFNGEYSSSTTPNYFQKTTIKIFGDTKIIGTVLSTKNNWKYNGEYINCISIKKPGIPFLIHSPDRVSNLEFLISFKKKKNSFECDNINLSLNKNKKFILIDLNNPLSAGTCEIDLIVSTPDKLNQINRSLIFKWGENRDYLCYENFKDR</sequence>